<keyword evidence="20" id="KW-1185">Reference proteome</keyword>
<name>A0AAV5GMR1_9BASI</name>
<dbReference type="FunFam" id="3.40.50.360:FF:000024">
    <property type="entry name" value="NADPH--cytochrome P450 reductase"/>
    <property type="match status" value="1"/>
</dbReference>
<dbReference type="GO" id="GO:0050661">
    <property type="term" value="F:NADP binding"/>
    <property type="evidence" value="ECO:0007669"/>
    <property type="project" value="UniProtKB-UniRule"/>
</dbReference>
<keyword evidence="14" id="KW-1000">Mitochondrion outer membrane</keyword>
<dbReference type="GO" id="GO:0005886">
    <property type="term" value="C:plasma membrane"/>
    <property type="evidence" value="ECO:0007669"/>
    <property type="project" value="UniProtKB-SubCell"/>
</dbReference>
<keyword evidence="10 14" id="KW-0756">Sterol biosynthesis</keyword>
<comment type="caution">
    <text evidence="14">Lacks conserved residue(s) required for the propagation of feature annotation.</text>
</comment>
<evidence type="ECO:0000256" key="16">
    <source>
        <dbReference type="SAM" id="MobiDB-lite"/>
    </source>
</evidence>
<feature type="domain" description="FAD-binding FR-type" evidence="18">
    <location>
        <begin position="272"/>
        <end position="528"/>
    </location>
</feature>
<dbReference type="PANTHER" id="PTHR19384">
    <property type="entry name" value="NITRIC OXIDE SYNTHASE-RELATED"/>
    <property type="match status" value="1"/>
</dbReference>
<feature type="domain" description="Flavodoxin-like" evidence="17">
    <location>
        <begin position="71"/>
        <end position="219"/>
    </location>
</feature>
<dbReference type="Gene3D" id="3.40.50.80">
    <property type="entry name" value="Nucleotide-binding domain of ferredoxin-NADP reductase (FNR) module"/>
    <property type="match status" value="1"/>
</dbReference>
<dbReference type="GO" id="GO:0005789">
    <property type="term" value="C:endoplasmic reticulum membrane"/>
    <property type="evidence" value="ECO:0007669"/>
    <property type="project" value="UniProtKB-SubCell"/>
</dbReference>
<feature type="binding site" evidence="14">
    <location>
        <position position="203"/>
    </location>
    <ligand>
        <name>FMN</name>
        <dbReference type="ChEBI" id="CHEBI:58210"/>
    </ligand>
</feature>
<dbReference type="Pfam" id="PF00258">
    <property type="entry name" value="Flavodoxin_1"/>
    <property type="match status" value="1"/>
</dbReference>
<feature type="binding site" evidence="14">
    <location>
        <begin position="168"/>
        <end position="177"/>
    </location>
    <ligand>
        <name>FMN</name>
        <dbReference type="ChEBI" id="CHEBI:58210"/>
    </ligand>
</feature>
<keyword evidence="9 14" id="KW-0560">Oxidoreductase</keyword>
<comment type="similarity">
    <text evidence="14">In the C-terminal section; belongs to the flavoprotein pyridine nucleotide cytochrome reductase family.</text>
</comment>
<dbReference type="InterPro" id="IPR001094">
    <property type="entry name" value="Flavdoxin-like"/>
</dbReference>
<keyword evidence="1 14" id="KW-0285">Flavoprotein</keyword>
<dbReference type="InterPro" id="IPR001709">
    <property type="entry name" value="Flavoprot_Pyr_Nucl_cyt_Rdtase"/>
</dbReference>
<feature type="binding site" evidence="14">
    <location>
        <begin position="453"/>
        <end position="456"/>
    </location>
    <ligand>
        <name>FAD</name>
        <dbReference type="ChEBI" id="CHEBI:57692"/>
    </ligand>
</feature>
<dbReference type="Gene3D" id="1.20.990.10">
    <property type="entry name" value="NADPH-cytochrome p450 Reductase, Chain A, domain 3"/>
    <property type="match status" value="1"/>
</dbReference>
<evidence type="ECO:0000256" key="9">
    <source>
        <dbReference type="ARBA" id="ARBA00023002"/>
    </source>
</evidence>
<keyword evidence="7 14" id="KW-0752">Steroid biosynthesis</keyword>
<dbReference type="GO" id="GO:0010181">
    <property type="term" value="F:FMN binding"/>
    <property type="evidence" value="ECO:0007669"/>
    <property type="project" value="UniProtKB-UniRule"/>
</dbReference>
<protein>
    <recommendedName>
        <fullName evidence="14">NADPH--cytochrome P450 reductase</fullName>
        <shortName evidence="14">CPR</shortName>
        <shortName evidence="14">P450R</shortName>
        <ecNumber evidence="14">1.6.2.4</ecNumber>
    </recommendedName>
</protein>
<gene>
    <name evidence="19" type="ORF">Rhopal_004198-T1</name>
</gene>
<dbReference type="InterPro" id="IPR003097">
    <property type="entry name" value="CysJ-like_FAD-binding"/>
</dbReference>
<dbReference type="InterPro" id="IPR017938">
    <property type="entry name" value="Riboflavin_synthase-like_b-brl"/>
</dbReference>
<evidence type="ECO:0000313" key="19">
    <source>
        <dbReference type="EMBL" id="GJN91180.1"/>
    </source>
</evidence>
<feature type="binding site" evidence="14">
    <location>
        <begin position="637"/>
        <end position="641"/>
    </location>
    <ligand>
        <name>NADP(+)</name>
        <dbReference type="ChEBI" id="CHEBI:58349"/>
    </ligand>
</feature>
<evidence type="ECO:0000256" key="10">
    <source>
        <dbReference type="ARBA" id="ARBA00023011"/>
    </source>
</evidence>
<reference evidence="19 20" key="1">
    <citation type="submission" date="2021-12" db="EMBL/GenBank/DDBJ databases">
        <title>High titer production of polyol ester of fatty acids by Rhodotorula paludigena BS15 towards product separation-free biomass refinery.</title>
        <authorList>
            <person name="Mano J."/>
            <person name="Ono H."/>
            <person name="Tanaka T."/>
            <person name="Naito K."/>
            <person name="Sushida H."/>
            <person name="Ike M."/>
            <person name="Tokuyasu K."/>
            <person name="Kitaoka M."/>
        </authorList>
    </citation>
    <scope>NUCLEOTIDE SEQUENCE [LARGE SCALE GENOMIC DNA]</scope>
    <source>
        <strain evidence="19 20">BS15</strain>
    </source>
</reference>
<dbReference type="FunFam" id="3.40.50.80:FF:000018">
    <property type="entry name" value="NADPH--cytochrome P450 reductase"/>
    <property type="match status" value="1"/>
</dbReference>
<dbReference type="GO" id="GO:0005741">
    <property type="term" value="C:mitochondrial outer membrane"/>
    <property type="evidence" value="ECO:0007669"/>
    <property type="project" value="UniProtKB-SubCell"/>
</dbReference>
<dbReference type="PROSITE" id="PS50902">
    <property type="entry name" value="FLAVODOXIN_LIKE"/>
    <property type="match status" value="1"/>
</dbReference>
<feature type="coiled-coil region" evidence="15">
    <location>
        <begin position="753"/>
        <end position="794"/>
    </location>
</feature>
<evidence type="ECO:0000256" key="7">
    <source>
        <dbReference type="ARBA" id="ARBA00022955"/>
    </source>
</evidence>
<dbReference type="CDD" id="cd06204">
    <property type="entry name" value="CYPOR"/>
    <property type="match status" value="1"/>
</dbReference>
<dbReference type="InterPro" id="IPR001433">
    <property type="entry name" value="OxRdtase_FAD/NAD-bd"/>
</dbReference>
<evidence type="ECO:0000259" key="18">
    <source>
        <dbReference type="PROSITE" id="PS51384"/>
    </source>
</evidence>
<evidence type="ECO:0000313" key="20">
    <source>
        <dbReference type="Proteomes" id="UP001342314"/>
    </source>
</evidence>
<comment type="similarity">
    <text evidence="14">In the N-terminal section; belongs to the flavodoxin family.</text>
</comment>
<dbReference type="InterPro" id="IPR008254">
    <property type="entry name" value="Flavodoxin/NO_synth"/>
</dbReference>
<dbReference type="AlphaFoldDB" id="A0AAV5GMR1"/>
<dbReference type="Pfam" id="PF00667">
    <property type="entry name" value="FAD_binding_1"/>
    <property type="match status" value="1"/>
</dbReference>
<evidence type="ECO:0000256" key="2">
    <source>
        <dbReference type="ARBA" id="ARBA00022643"/>
    </source>
</evidence>
<dbReference type="SUPFAM" id="SSF63380">
    <property type="entry name" value="Riboflavin synthase domain-like"/>
    <property type="match status" value="1"/>
</dbReference>
<evidence type="ECO:0000256" key="6">
    <source>
        <dbReference type="ARBA" id="ARBA00022857"/>
    </source>
</evidence>
<evidence type="ECO:0000256" key="1">
    <source>
        <dbReference type="ARBA" id="ARBA00022630"/>
    </source>
</evidence>
<evidence type="ECO:0000256" key="8">
    <source>
        <dbReference type="ARBA" id="ARBA00022989"/>
    </source>
</evidence>
<keyword evidence="6 14" id="KW-0521">NADP</keyword>
<keyword evidence="13 14" id="KW-0753">Steroid metabolism</keyword>
<evidence type="ECO:0000256" key="12">
    <source>
        <dbReference type="ARBA" id="ARBA00023166"/>
    </source>
</evidence>
<keyword evidence="15" id="KW-0175">Coiled coil</keyword>
<keyword evidence="8" id="KW-1133">Transmembrane helix</keyword>
<comment type="subcellular location">
    <subcellularLocation>
        <location evidence="14">Endoplasmic reticulum membrane</location>
        <topology evidence="14">Single-pass membrane protein</topology>
        <orientation evidence="14">Cytoplasmic side</orientation>
    </subcellularLocation>
    <subcellularLocation>
        <location evidence="14">Mitochondrion outer membrane</location>
        <topology evidence="14">Single-pass membrane protein</topology>
        <orientation evidence="14">Cytoplasmic side</orientation>
    </subcellularLocation>
    <subcellularLocation>
        <location evidence="14">Cell membrane</location>
        <topology evidence="14">Single-pass membrane protein</topology>
        <orientation evidence="14">Cytoplasmic side</orientation>
    </subcellularLocation>
</comment>
<keyword evidence="14" id="KW-0443">Lipid metabolism</keyword>
<dbReference type="Gene3D" id="2.40.30.10">
    <property type="entry name" value="Translation factors"/>
    <property type="match status" value="1"/>
</dbReference>
<feature type="binding site" evidence="14">
    <location>
        <position position="477"/>
    </location>
    <ligand>
        <name>FAD</name>
        <dbReference type="ChEBI" id="CHEBI:57692"/>
    </ligand>
</feature>
<keyword evidence="11 14" id="KW-0472">Membrane</keyword>
<evidence type="ECO:0000256" key="11">
    <source>
        <dbReference type="ARBA" id="ARBA00023136"/>
    </source>
</evidence>
<comment type="caution">
    <text evidence="19">The sequence shown here is derived from an EMBL/GenBank/DDBJ whole genome shotgun (WGS) entry which is preliminary data.</text>
</comment>
<evidence type="ECO:0000256" key="15">
    <source>
        <dbReference type="SAM" id="Coils"/>
    </source>
</evidence>
<keyword evidence="12 14" id="KW-1207">Sterol metabolism</keyword>
<dbReference type="GO" id="GO:0050660">
    <property type="term" value="F:flavin adenine dinucleotide binding"/>
    <property type="evidence" value="ECO:0007669"/>
    <property type="project" value="UniProtKB-UniRule"/>
</dbReference>
<feature type="region of interest" description="Disordered" evidence="16">
    <location>
        <begin position="909"/>
        <end position="930"/>
    </location>
</feature>
<dbReference type="EMBL" id="BQKY01000008">
    <property type="protein sequence ID" value="GJN91180.1"/>
    <property type="molecule type" value="Genomic_DNA"/>
</dbReference>
<comment type="function">
    <text evidence="14">This enzyme is required for electron transfer from NADP to cytochrome P450 in microsomes. It can also provide electron transfer to heme oxygenase and cytochrome B5. Involved in ergosterol biosynthesis.</text>
</comment>
<feature type="binding site" evidence="14">
    <location>
        <begin position="77"/>
        <end position="82"/>
    </location>
    <ligand>
        <name>FMN</name>
        <dbReference type="ChEBI" id="CHEBI:58210"/>
    </ligand>
</feature>
<feature type="binding site" evidence="14">
    <location>
        <begin position="488"/>
        <end position="491"/>
    </location>
    <ligand>
        <name>FAD</name>
        <dbReference type="ChEBI" id="CHEBI:57692"/>
    </ligand>
</feature>
<comment type="cofactor">
    <cofactor evidence="14">
        <name>FAD</name>
        <dbReference type="ChEBI" id="CHEBI:57692"/>
    </cofactor>
    <text evidence="14">Binds 1 FAD per monomer.</text>
</comment>
<comment type="similarity">
    <text evidence="14">Belongs to the NADPH--cytochrome P450 reductase family.</text>
</comment>
<dbReference type="Gene3D" id="3.40.50.360">
    <property type="match status" value="1"/>
</dbReference>
<feature type="binding site" evidence="14">
    <location>
        <position position="712"/>
    </location>
    <ligand>
        <name>FAD</name>
        <dbReference type="ChEBI" id="CHEBI:57692"/>
    </ligand>
</feature>
<dbReference type="InterPro" id="IPR023173">
    <property type="entry name" value="NADPH_Cyt_P450_Rdtase_alpha"/>
</dbReference>
<keyword evidence="14" id="KW-0444">Lipid biosynthesis</keyword>
<feature type="binding site" evidence="14">
    <location>
        <begin position="128"/>
        <end position="131"/>
    </location>
    <ligand>
        <name>FMN</name>
        <dbReference type="ChEBI" id="CHEBI:58210"/>
    </ligand>
</feature>
<dbReference type="GO" id="GO:0005829">
    <property type="term" value="C:cytosol"/>
    <property type="evidence" value="ECO:0007669"/>
    <property type="project" value="TreeGrafter"/>
</dbReference>
<sequence length="993" mass="109303">MATSTVQIAVVLAALFAGYWLFLRPKASSSASAGDLPAAGAGLKGAQAGLNGAVDTGRDFVAGLNLTGKKIVIFYGSQTGTAEDYGTRIAKEAKARFGLSSLVCDPEDYDFDNLDTVPEDCLVVFSLATYGEGEPTDNAVQLLEFLKEDPQFSNGGDLSNLRYVVFGLGNSTYEHFNAMARNVDNRLTELGAKRIGPRGEGDDDKSMEEDYLAWKDDMFAALQAEMGWEEGAGGDVADFEVTELSEVDQAKVYLGELSARALSGTRGVFDAKNPYAAPLIKAEELFEDGERNCVFAEFDITDSGIRYQTGDHVGVWPVNPDREVERMLSVLGLSDKRDQAIEVKSLDPALAKVPFPIPTTYETMFRNYLDISAPASRQTMGAFAKYAPSDDARAMLERLGSDKAYFHDQVGEKCLRLSEVLMLAAGDAPVATPTVWSIPVDRIIGALPRLQPRYYSISSSPKLYPNSIHVTAVVLKYDPVPGANRVFGVGTNYLLNLKQAANGTGPSEREEGAPVYHLEGPRGKYKKGVHYAAPIHVRRSNFRLPTSPKVPIVMIGPGTGVAPFRGFIQDRVALARKAKEKDGPDALKDWGTIDLFYGCRRSTWDFLYKAEWDDYARELDGKFRMHTALSREEGQPKVYVQQLLRDEGDRIGKALVQDKGYAYICGDAGNMAKAVERELATILGRAKGGSDEDGEKELKLLKDRNRLLLDPWLVLKASVSKAPARLSVPSAARTASTASHSLTDRLSLPRDALLDAASRLNRLEQLYETLEARVDELEARVTKLEDEQVERQELFKRPENAGLLAKKWKNAALHLAFEQNPQKFDRLSRTFLIKHLSLSNIRPVEPDKLLTEPARIQAKLIRDYSNFASISPLKLRKLNTTVRLLSKLISTPMVASALALAKIFAGRESKRTDKKRRHSEAHPPPTQQEQLDVSLELLINEVIAGRITPSEAVSLIATLFELEGKPLSSQELDNVLDRLQPVAGEDGDDEEAV</sequence>
<feature type="binding site" evidence="14">
    <location>
        <position position="559"/>
    </location>
    <ligand>
        <name>NADP(+)</name>
        <dbReference type="ChEBI" id="CHEBI:58349"/>
    </ligand>
</feature>
<dbReference type="InterPro" id="IPR017927">
    <property type="entry name" value="FAD-bd_FR_type"/>
</dbReference>
<dbReference type="SUPFAM" id="SSF52343">
    <property type="entry name" value="Ferredoxin reductase-like, C-terminal NADP-linked domain"/>
    <property type="match status" value="1"/>
</dbReference>
<evidence type="ECO:0000256" key="3">
    <source>
        <dbReference type="ARBA" id="ARBA00022692"/>
    </source>
</evidence>
<evidence type="ECO:0000256" key="5">
    <source>
        <dbReference type="ARBA" id="ARBA00022827"/>
    </source>
</evidence>
<keyword evidence="4 14" id="KW-0256">Endoplasmic reticulum</keyword>
<dbReference type="InterPro" id="IPR023208">
    <property type="entry name" value="P450R"/>
</dbReference>
<dbReference type="GO" id="GO:0006696">
    <property type="term" value="P:ergosterol biosynthetic process"/>
    <property type="evidence" value="ECO:0007669"/>
    <property type="project" value="UniProtKB-UniRule"/>
</dbReference>
<comment type="cofactor">
    <cofactor evidence="14">
        <name>FMN</name>
        <dbReference type="ChEBI" id="CHEBI:58210"/>
    </cofactor>
    <text evidence="14">Binds 1 FMN per monomer.</text>
</comment>
<organism evidence="19 20">
    <name type="scientific">Rhodotorula paludigena</name>
    <dbReference type="NCBI Taxonomy" id="86838"/>
    <lineage>
        <taxon>Eukaryota</taxon>
        <taxon>Fungi</taxon>
        <taxon>Dikarya</taxon>
        <taxon>Basidiomycota</taxon>
        <taxon>Pucciniomycotina</taxon>
        <taxon>Microbotryomycetes</taxon>
        <taxon>Sporidiobolales</taxon>
        <taxon>Sporidiobolaceae</taxon>
        <taxon>Rhodotorula</taxon>
    </lineage>
</organism>
<dbReference type="PROSITE" id="PS51384">
    <property type="entry name" value="FAD_FR"/>
    <property type="match status" value="1"/>
</dbReference>
<dbReference type="SUPFAM" id="SSF52218">
    <property type="entry name" value="Flavoproteins"/>
    <property type="match status" value="1"/>
</dbReference>
<proteinExistence type="inferred from homology"/>
<evidence type="ECO:0000256" key="13">
    <source>
        <dbReference type="ARBA" id="ARBA00023221"/>
    </source>
</evidence>
<dbReference type="InterPro" id="IPR029039">
    <property type="entry name" value="Flavoprotein-like_sf"/>
</dbReference>
<comment type="catalytic activity">
    <reaction evidence="14">
        <text>2 oxidized [cytochrome P450] + NADPH = 2 reduced [cytochrome P450] + NADP(+) + H(+)</text>
        <dbReference type="Rhea" id="RHEA:24040"/>
        <dbReference type="Rhea" id="RHEA-COMP:14627"/>
        <dbReference type="Rhea" id="RHEA-COMP:14628"/>
        <dbReference type="ChEBI" id="CHEBI:15378"/>
        <dbReference type="ChEBI" id="CHEBI:55376"/>
        <dbReference type="ChEBI" id="CHEBI:57783"/>
        <dbReference type="ChEBI" id="CHEBI:58349"/>
        <dbReference type="ChEBI" id="CHEBI:60344"/>
        <dbReference type="EC" id="1.6.2.4"/>
    </reaction>
</comment>
<evidence type="ECO:0000256" key="14">
    <source>
        <dbReference type="HAMAP-Rule" id="MF_03212"/>
    </source>
</evidence>
<evidence type="ECO:0000259" key="17">
    <source>
        <dbReference type="PROSITE" id="PS50902"/>
    </source>
</evidence>
<keyword evidence="5 14" id="KW-0274">FAD</keyword>
<dbReference type="HAMAP" id="MF_03212">
    <property type="entry name" value="NCPR"/>
    <property type="match status" value="1"/>
</dbReference>
<dbReference type="Pfam" id="PF00175">
    <property type="entry name" value="NAD_binding_1"/>
    <property type="match status" value="1"/>
</dbReference>
<dbReference type="EC" id="1.6.2.4" evidence="14"/>
<dbReference type="PANTHER" id="PTHR19384:SF17">
    <property type="entry name" value="NADPH--CYTOCHROME P450 REDUCTASE"/>
    <property type="match status" value="1"/>
</dbReference>
<dbReference type="PRINTS" id="PR00369">
    <property type="entry name" value="FLAVODOXIN"/>
</dbReference>
<feature type="binding site" evidence="14">
    <location>
        <position position="291"/>
    </location>
    <ligand>
        <name>NADP(+)</name>
        <dbReference type="ChEBI" id="CHEBI:58349"/>
    </ligand>
</feature>
<dbReference type="PRINTS" id="PR00371">
    <property type="entry name" value="FPNCR"/>
</dbReference>
<dbReference type="InterPro" id="IPR039261">
    <property type="entry name" value="FNR_nucleotide-bd"/>
</dbReference>
<dbReference type="Proteomes" id="UP001342314">
    <property type="component" value="Unassembled WGS sequence"/>
</dbReference>
<accession>A0AAV5GMR1</accession>
<evidence type="ECO:0000256" key="4">
    <source>
        <dbReference type="ARBA" id="ARBA00022824"/>
    </source>
</evidence>
<keyword evidence="14" id="KW-1003">Cell membrane</keyword>
<keyword evidence="3" id="KW-0812">Transmembrane</keyword>
<keyword evidence="2 14" id="KW-0288">FMN</keyword>
<keyword evidence="14" id="KW-0496">Mitochondrion</keyword>
<feature type="binding site" evidence="14">
    <location>
        <begin position="471"/>
        <end position="473"/>
    </location>
    <ligand>
        <name>FAD</name>
        <dbReference type="ChEBI" id="CHEBI:57692"/>
    </ligand>
</feature>
<dbReference type="GO" id="GO:0003958">
    <property type="term" value="F:NADPH-hemoprotein reductase activity"/>
    <property type="evidence" value="ECO:0007669"/>
    <property type="project" value="UniProtKB-UniRule"/>
</dbReference>
<feature type="binding site" evidence="14">
    <location>
        <begin position="630"/>
        <end position="631"/>
    </location>
    <ligand>
        <name>NADP(+)</name>
        <dbReference type="ChEBI" id="CHEBI:58349"/>
    </ligand>
</feature>